<reference evidence="3" key="1">
    <citation type="journal article" date="2015" name="Genome Announc.">
        <title>Complete Genome Sequence of Herbaspirillum hiltneri N3 (DSM 17495), Isolated from Surface-Sterilized Wheat Roots.</title>
        <authorList>
            <person name="Guizelini D."/>
            <person name="Saizaki P.M."/>
            <person name="Coimbra N.A."/>
            <person name="Weiss V.A."/>
            <person name="Faoro H."/>
            <person name="Sfeir M.Z."/>
            <person name="Baura V.A."/>
            <person name="Monteiro R.A."/>
            <person name="Chubatsu L.S."/>
            <person name="Souza E.M."/>
            <person name="Cruz L.M."/>
            <person name="Pedrosa F.O."/>
            <person name="Raittz R.T."/>
            <person name="Marchaukoski J.N."/>
            <person name="Steffens M.B."/>
        </authorList>
    </citation>
    <scope>NUCLEOTIDE SEQUENCE [LARGE SCALE GENOMIC DNA]</scope>
    <source>
        <strain evidence="3">N3</strain>
    </source>
</reference>
<dbReference type="Proteomes" id="UP000063429">
    <property type="component" value="Chromosome"/>
</dbReference>
<dbReference type="Pfam" id="PF10670">
    <property type="entry name" value="DUF4198"/>
    <property type="match status" value="1"/>
</dbReference>
<feature type="chain" id="PRO_5045986407" evidence="1">
    <location>
        <begin position="22"/>
        <end position="238"/>
    </location>
</feature>
<sequence length="238" mass="25663">MKRLVIPALLSTLLLAASAQAHHVWLQQDAKSANLYFGEFGENLRETSPGLLDRFVQPSAVLLGANGDKTLDVNKGKNAYALSARAGKGESIVAEEAHYPILERKTGDTMARTLWTPAARLVTSFAEQAPRLTLDIVTTGKPGEFKLVYKGQPLAKTKISIITSAGWGKEGRTNEQGLVNFDLPWEGTYVVEAHHIDKTAGERDGKPYDVASFVTSLTVAQTKGIKALPTPPAATPNK</sequence>
<name>A0ABM5V482_9BURK</name>
<accession>A0ABM5V482</accession>
<dbReference type="EMBL" id="CP011409">
    <property type="protein sequence ID" value="AKZ64328.1"/>
    <property type="molecule type" value="Genomic_DNA"/>
</dbReference>
<proteinExistence type="predicted"/>
<evidence type="ECO:0000256" key="1">
    <source>
        <dbReference type="SAM" id="SignalP"/>
    </source>
</evidence>
<evidence type="ECO:0000313" key="3">
    <source>
        <dbReference type="Proteomes" id="UP000063429"/>
    </source>
</evidence>
<gene>
    <name evidence="2" type="ORF">F506_18130</name>
</gene>
<keyword evidence="3" id="KW-1185">Reference proteome</keyword>
<evidence type="ECO:0000313" key="2">
    <source>
        <dbReference type="EMBL" id="AKZ64328.1"/>
    </source>
</evidence>
<organism evidence="2 3">
    <name type="scientific">Herbaspirillum hiltneri N3</name>
    <dbReference type="NCBI Taxonomy" id="1262470"/>
    <lineage>
        <taxon>Bacteria</taxon>
        <taxon>Pseudomonadati</taxon>
        <taxon>Pseudomonadota</taxon>
        <taxon>Betaproteobacteria</taxon>
        <taxon>Burkholderiales</taxon>
        <taxon>Oxalobacteraceae</taxon>
        <taxon>Herbaspirillum</taxon>
    </lineage>
</organism>
<feature type="signal peptide" evidence="1">
    <location>
        <begin position="1"/>
        <end position="21"/>
    </location>
</feature>
<protein>
    <submittedName>
        <fullName evidence="2">Cobalt ABC transporter substrate-binding protein</fullName>
    </submittedName>
</protein>
<dbReference type="InterPro" id="IPR019613">
    <property type="entry name" value="DUF4198"/>
</dbReference>
<keyword evidence="1" id="KW-0732">Signal</keyword>
<dbReference type="RefSeq" id="WP_053199756.1">
    <property type="nucleotide sequence ID" value="NZ_CP011409.1"/>
</dbReference>